<dbReference type="EMBL" id="JAZHXJ010000798">
    <property type="protein sequence ID" value="KAL1851085.1"/>
    <property type="molecule type" value="Genomic_DNA"/>
</dbReference>
<sequence>MTRYIPLNNTIHFSCGPTLSVLTLAPLSRHSTAPALVRDRGRRAGEAGSPVDRRRRLPGLAAPRQRALPPGRRGQEHGELDAPGRRRRRRAARAQRLGQPDARAGPPGVREAVERLQLQGQDLPGVHGPRRSIARRQSRGCRLGLLILSVSAAPSRRLRGFFIFFYFFYWPLRYSRVCLSV</sequence>
<organism evidence="2 3">
    <name type="scientific">Phialemonium thermophilum</name>
    <dbReference type="NCBI Taxonomy" id="223376"/>
    <lineage>
        <taxon>Eukaryota</taxon>
        <taxon>Fungi</taxon>
        <taxon>Dikarya</taxon>
        <taxon>Ascomycota</taxon>
        <taxon>Pezizomycotina</taxon>
        <taxon>Sordariomycetes</taxon>
        <taxon>Sordariomycetidae</taxon>
        <taxon>Cephalothecales</taxon>
        <taxon>Cephalothecaceae</taxon>
        <taxon>Phialemonium</taxon>
    </lineage>
</organism>
<feature type="compositionally biased region" description="Basic and acidic residues" evidence="1">
    <location>
        <begin position="73"/>
        <end position="84"/>
    </location>
</feature>
<evidence type="ECO:0000256" key="1">
    <source>
        <dbReference type="SAM" id="MobiDB-lite"/>
    </source>
</evidence>
<feature type="region of interest" description="Disordered" evidence="1">
    <location>
        <begin position="35"/>
        <end position="108"/>
    </location>
</feature>
<evidence type="ECO:0000313" key="3">
    <source>
        <dbReference type="Proteomes" id="UP001586593"/>
    </source>
</evidence>
<proteinExistence type="predicted"/>
<evidence type="ECO:0000313" key="2">
    <source>
        <dbReference type="EMBL" id="KAL1851085.1"/>
    </source>
</evidence>
<keyword evidence="3" id="KW-1185">Reference proteome</keyword>
<reference evidence="2 3" key="1">
    <citation type="journal article" date="2024" name="Commun. Biol.">
        <title>Comparative genomic analysis of thermophilic fungi reveals convergent evolutionary adaptations and gene losses.</title>
        <authorList>
            <person name="Steindorff A.S."/>
            <person name="Aguilar-Pontes M.V."/>
            <person name="Robinson A.J."/>
            <person name="Andreopoulos B."/>
            <person name="LaButti K."/>
            <person name="Kuo A."/>
            <person name="Mondo S."/>
            <person name="Riley R."/>
            <person name="Otillar R."/>
            <person name="Haridas S."/>
            <person name="Lipzen A."/>
            <person name="Grimwood J."/>
            <person name="Schmutz J."/>
            <person name="Clum A."/>
            <person name="Reid I.D."/>
            <person name="Moisan M.C."/>
            <person name="Butler G."/>
            <person name="Nguyen T.T.M."/>
            <person name="Dewar K."/>
            <person name="Conant G."/>
            <person name="Drula E."/>
            <person name="Henrissat B."/>
            <person name="Hansel C."/>
            <person name="Singer S."/>
            <person name="Hutchinson M.I."/>
            <person name="de Vries R.P."/>
            <person name="Natvig D.O."/>
            <person name="Powell A.J."/>
            <person name="Tsang A."/>
            <person name="Grigoriev I.V."/>
        </authorList>
    </citation>
    <scope>NUCLEOTIDE SEQUENCE [LARGE SCALE GENOMIC DNA]</scope>
    <source>
        <strain evidence="2 3">ATCC 24622</strain>
    </source>
</reference>
<accession>A0ABR3W1V1</accession>
<protein>
    <submittedName>
        <fullName evidence="2">Uncharacterized protein</fullName>
    </submittedName>
</protein>
<comment type="caution">
    <text evidence="2">The sequence shown here is derived from an EMBL/GenBank/DDBJ whole genome shotgun (WGS) entry which is preliminary data.</text>
</comment>
<dbReference type="Proteomes" id="UP001586593">
    <property type="component" value="Unassembled WGS sequence"/>
</dbReference>
<gene>
    <name evidence="2" type="ORF">VTK73DRAFT_9468</name>
</gene>
<feature type="compositionally biased region" description="Low complexity" evidence="1">
    <location>
        <begin position="58"/>
        <end position="72"/>
    </location>
</feature>
<name>A0ABR3W1V1_9PEZI</name>